<gene>
    <name evidence="1" type="ORF">IV454_29140</name>
</gene>
<protein>
    <recommendedName>
        <fullName evidence="3">Phasin family protein</fullName>
    </recommendedName>
</protein>
<dbReference type="RefSeq" id="WP_206089135.1">
    <property type="nucleotide sequence ID" value="NZ_CP065053.1"/>
</dbReference>
<evidence type="ECO:0008006" key="3">
    <source>
        <dbReference type="Google" id="ProtNLM"/>
    </source>
</evidence>
<proteinExistence type="predicted"/>
<evidence type="ECO:0000313" key="1">
    <source>
        <dbReference type="EMBL" id="QPI49456.1"/>
    </source>
</evidence>
<name>A0AA49A7U5_9BURK</name>
<accession>A0AA49A7U5</accession>
<evidence type="ECO:0000313" key="2">
    <source>
        <dbReference type="Proteomes" id="UP000662888"/>
    </source>
</evidence>
<organism evidence="1 2">
    <name type="scientific">Massilia antarctica</name>
    <dbReference type="NCBI Taxonomy" id="2765360"/>
    <lineage>
        <taxon>Bacteria</taxon>
        <taxon>Pseudomonadati</taxon>
        <taxon>Pseudomonadota</taxon>
        <taxon>Betaproteobacteria</taxon>
        <taxon>Burkholderiales</taxon>
        <taxon>Oxalobacteraceae</taxon>
        <taxon>Telluria group</taxon>
        <taxon>Massilia</taxon>
    </lineage>
</organism>
<dbReference type="Proteomes" id="UP000662888">
    <property type="component" value="Chromosome"/>
</dbReference>
<dbReference type="EMBL" id="CP065053">
    <property type="protein sequence ID" value="QPI49456.1"/>
    <property type="molecule type" value="Genomic_DNA"/>
</dbReference>
<reference evidence="1 2" key="1">
    <citation type="submission" date="2020-11" db="EMBL/GenBank/DDBJ databases">
        <authorList>
            <person name="Sun Q."/>
        </authorList>
    </citation>
    <scope>NUCLEOTIDE SEQUENCE [LARGE SCALE GENOMIC DNA]</scope>
    <source>
        <strain evidence="1 2">P8398</strain>
    </source>
</reference>
<keyword evidence="2" id="KW-1185">Reference proteome</keyword>
<sequence length="83" mass="9309">MPSYSTRPSMQSQFDMQVDFLTELARAGIDALRRLTELNRHLARQLKDDAVRAAHAMLSGAQMALTRNVGPSHAVRDIHHTPE</sequence>